<reference evidence="10" key="1">
    <citation type="submission" date="2016-10" db="EMBL/GenBank/DDBJ databases">
        <authorList>
            <person name="Varghese N."/>
            <person name="Submissions S."/>
        </authorList>
    </citation>
    <scope>NUCLEOTIDE SEQUENCE [LARGE SCALE GENOMIC DNA]</scope>
    <source>
        <strain evidence="10">DSM 13234</strain>
    </source>
</reference>
<dbReference type="OrthoDB" id="7161178at2"/>
<comment type="subcellular location">
    <subcellularLocation>
        <location evidence="1">Cell membrane</location>
        <topology evidence="1">Multi-pass membrane protein</topology>
    </subcellularLocation>
</comment>
<evidence type="ECO:0000256" key="5">
    <source>
        <dbReference type="ARBA" id="ARBA00022960"/>
    </source>
</evidence>
<dbReference type="Pfam" id="PF04093">
    <property type="entry name" value="MreD"/>
    <property type="match status" value="1"/>
</dbReference>
<organism evidence="9 10">
    <name type="scientific">Magnetospirillum fulvum</name>
    <name type="common">Rhodospirillum fulvum</name>
    <dbReference type="NCBI Taxonomy" id="1082"/>
    <lineage>
        <taxon>Bacteria</taxon>
        <taxon>Pseudomonadati</taxon>
        <taxon>Pseudomonadota</taxon>
        <taxon>Alphaproteobacteria</taxon>
        <taxon>Rhodospirillales</taxon>
        <taxon>Rhodospirillaceae</taxon>
        <taxon>Magnetospirillum</taxon>
    </lineage>
</organism>
<evidence type="ECO:0000256" key="2">
    <source>
        <dbReference type="ARBA" id="ARBA00007776"/>
    </source>
</evidence>
<dbReference type="NCBIfam" id="TIGR03426">
    <property type="entry name" value="shape_MreD"/>
    <property type="match status" value="1"/>
</dbReference>
<keyword evidence="4 8" id="KW-0812">Transmembrane</keyword>
<evidence type="ECO:0000313" key="9">
    <source>
        <dbReference type="EMBL" id="SEH52670.1"/>
    </source>
</evidence>
<evidence type="ECO:0000256" key="4">
    <source>
        <dbReference type="ARBA" id="ARBA00022692"/>
    </source>
</evidence>
<dbReference type="GO" id="GO:0005886">
    <property type="term" value="C:plasma membrane"/>
    <property type="evidence" value="ECO:0007669"/>
    <property type="project" value="UniProtKB-SubCell"/>
</dbReference>
<comment type="similarity">
    <text evidence="2">Belongs to the MreD family.</text>
</comment>
<feature type="transmembrane region" description="Helical" evidence="8">
    <location>
        <begin position="111"/>
        <end position="137"/>
    </location>
</feature>
<protein>
    <submittedName>
        <fullName evidence="9">Rod shape-determining protein MreD</fullName>
    </submittedName>
</protein>
<keyword evidence="6 8" id="KW-1133">Transmembrane helix</keyword>
<dbReference type="Proteomes" id="UP000182983">
    <property type="component" value="Unassembled WGS sequence"/>
</dbReference>
<keyword evidence="10" id="KW-1185">Reference proteome</keyword>
<evidence type="ECO:0000313" key="10">
    <source>
        <dbReference type="Proteomes" id="UP000182983"/>
    </source>
</evidence>
<keyword evidence="7 8" id="KW-0472">Membrane</keyword>
<evidence type="ECO:0000256" key="3">
    <source>
        <dbReference type="ARBA" id="ARBA00022475"/>
    </source>
</evidence>
<dbReference type="GO" id="GO:0008360">
    <property type="term" value="P:regulation of cell shape"/>
    <property type="evidence" value="ECO:0007669"/>
    <property type="project" value="UniProtKB-KW"/>
</dbReference>
<dbReference type="AlphaFoldDB" id="A0A1H6IY55"/>
<name>A0A1H6IY55_MAGFU</name>
<sequence>MKPSVWVRMDTWVRHLIPATATIFLLLLTVVPTRLTVFADIAPMLPLMGVYYWAIYRPDLLPAWLAFAIGLLGDIVGGTPLGANALVLLLVQGTAAAQRRFFLGKSFAVTWWAFGLLAAGAIALDWLLVTLIVGRVVDPAPVLFEYLMTLCCFPLLTWVLARTQMAFLLDV</sequence>
<gene>
    <name evidence="9" type="ORF">SAMN04244559_02806</name>
</gene>
<keyword evidence="3" id="KW-1003">Cell membrane</keyword>
<evidence type="ECO:0000256" key="1">
    <source>
        <dbReference type="ARBA" id="ARBA00004651"/>
    </source>
</evidence>
<evidence type="ECO:0000256" key="6">
    <source>
        <dbReference type="ARBA" id="ARBA00022989"/>
    </source>
</evidence>
<keyword evidence="5" id="KW-0133">Cell shape</keyword>
<proteinExistence type="inferred from homology"/>
<accession>A0A1H6IY55</accession>
<dbReference type="EMBL" id="FNWO01000012">
    <property type="protein sequence ID" value="SEH52670.1"/>
    <property type="molecule type" value="Genomic_DNA"/>
</dbReference>
<dbReference type="InterPro" id="IPR007227">
    <property type="entry name" value="Cell_shape_determining_MreD"/>
</dbReference>
<dbReference type="RefSeq" id="WP_074769621.1">
    <property type="nucleotide sequence ID" value="NZ_FNWO01000012.1"/>
</dbReference>
<evidence type="ECO:0000256" key="7">
    <source>
        <dbReference type="ARBA" id="ARBA00023136"/>
    </source>
</evidence>
<feature type="transmembrane region" description="Helical" evidence="8">
    <location>
        <begin position="143"/>
        <end position="161"/>
    </location>
</feature>
<feature type="transmembrane region" description="Helical" evidence="8">
    <location>
        <begin position="63"/>
        <end position="91"/>
    </location>
</feature>
<evidence type="ECO:0000256" key="8">
    <source>
        <dbReference type="SAM" id="Phobius"/>
    </source>
</evidence>